<accession>A0A2R5EL83</accession>
<dbReference type="EMBL" id="BDQX01000043">
    <property type="protein sequence ID" value="GBG06399.1"/>
    <property type="molecule type" value="Genomic_DNA"/>
</dbReference>
<keyword evidence="1 4" id="KW-0808">Transferase</keyword>
<keyword evidence="5" id="KW-1185">Reference proteome</keyword>
<evidence type="ECO:0000259" key="3">
    <source>
        <dbReference type="PROSITE" id="PS51186"/>
    </source>
</evidence>
<dbReference type="InterPro" id="IPR016181">
    <property type="entry name" value="Acyl_CoA_acyltransferase"/>
</dbReference>
<feature type="domain" description="N-acetyltransferase" evidence="3">
    <location>
        <begin position="193"/>
        <end position="324"/>
    </location>
</feature>
<protein>
    <submittedName>
        <fullName evidence="4">N-acetyltransferase</fullName>
    </submittedName>
</protein>
<dbReference type="PROSITE" id="PS51186">
    <property type="entry name" value="GNAT"/>
    <property type="match status" value="1"/>
</dbReference>
<reference evidence="4 5" key="1">
    <citation type="submission" date="2017-08" db="EMBL/GenBank/DDBJ databases">
        <title>Substantial Increase in Enzyme Production by Combined Drug-Resistance Mutations in Paenibacillus agaridevorans.</title>
        <authorList>
            <person name="Tanaka Y."/>
            <person name="Funane K."/>
            <person name="Hosaka T."/>
            <person name="Shiwa Y."/>
            <person name="Fujita N."/>
            <person name="Miyazaki T."/>
            <person name="Yoshikawa H."/>
            <person name="Murakami K."/>
            <person name="Kasahara K."/>
            <person name="Inaoka T."/>
            <person name="Hiraga Y."/>
            <person name="Ochi K."/>
        </authorList>
    </citation>
    <scope>NUCLEOTIDE SEQUENCE [LARGE SCALE GENOMIC DNA]</scope>
    <source>
        <strain evidence="4 5">T-3040</strain>
    </source>
</reference>
<gene>
    <name evidence="4" type="ORF">PAT3040_00924</name>
</gene>
<dbReference type="Proteomes" id="UP000245202">
    <property type="component" value="Unassembled WGS sequence"/>
</dbReference>
<keyword evidence="2" id="KW-0012">Acyltransferase</keyword>
<evidence type="ECO:0000313" key="5">
    <source>
        <dbReference type="Proteomes" id="UP000245202"/>
    </source>
</evidence>
<proteinExistence type="predicted"/>
<sequence>MLQTWNDRYTAEVIALWNLVAARDGYKEMTAESFAAILTENPYFDPLCTFVWLEGDRVVGFACGCSGNDLPLGDVAGYITCVLLANEYADESKAEALVRAMEARFAELGKKHADTLFFNPMQLPWYVPGTPGHEHNNAPGVPAGSLLHETLKRLGYIERAVQCAMYLPLSGGFEVPESILAKEETAAKAGYRVEMLDATKHTGVEEMLEVLGNPLWRAEIGKSLADGTPVVIAAQHGRAVGFAGPVVRQENGRGYFAGIGVHPEHEGHGLGSSLFFRLCEAFQEIGTDYMSLYTGSNNPALRIYERAGFRTAKTFATMRGELGR</sequence>
<dbReference type="CDD" id="cd04301">
    <property type="entry name" value="NAT_SF"/>
    <property type="match status" value="1"/>
</dbReference>
<organism evidence="4 5">
    <name type="scientific">Paenibacillus agaridevorans</name>
    <dbReference type="NCBI Taxonomy" id="171404"/>
    <lineage>
        <taxon>Bacteria</taxon>
        <taxon>Bacillati</taxon>
        <taxon>Bacillota</taxon>
        <taxon>Bacilli</taxon>
        <taxon>Bacillales</taxon>
        <taxon>Paenibacillaceae</taxon>
        <taxon>Paenibacillus</taxon>
    </lineage>
</organism>
<dbReference type="PANTHER" id="PTHR43072:SF23">
    <property type="entry name" value="UPF0039 PROTEIN C11D3.02C"/>
    <property type="match status" value="1"/>
</dbReference>
<dbReference type="SUPFAM" id="SSF55729">
    <property type="entry name" value="Acyl-CoA N-acyltransferases (Nat)"/>
    <property type="match status" value="1"/>
</dbReference>
<comment type="caution">
    <text evidence="4">The sequence shown here is derived from an EMBL/GenBank/DDBJ whole genome shotgun (WGS) entry which is preliminary data.</text>
</comment>
<dbReference type="AlphaFoldDB" id="A0A2R5EL83"/>
<evidence type="ECO:0000256" key="2">
    <source>
        <dbReference type="ARBA" id="ARBA00023315"/>
    </source>
</evidence>
<evidence type="ECO:0000256" key="1">
    <source>
        <dbReference type="ARBA" id="ARBA00022679"/>
    </source>
</evidence>
<dbReference type="InterPro" id="IPR000182">
    <property type="entry name" value="GNAT_dom"/>
</dbReference>
<dbReference type="GO" id="GO:0016747">
    <property type="term" value="F:acyltransferase activity, transferring groups other than amino-acyl groups"/>
    <property type="evidence" value="ECO:0007669"/>
    <property type="project" value="InterPro"/>
</dbReference>
<dbReference type="PANTHER" id="PTHR43072">
    <property type="entry name" value="N-ACETYLTRANSFERASE"/>
    <property type="match status" value="1"/>
</dbReference>
<dbReference type="Pfam" id="PF00583">
    <property type="entry name" value="Acetyltransf_1"/>
    <property type="match status" value="1"/>
</dbReference>
<dbReference type="Gene3D" id="3.40.630.30">
    <property type="match status" value="2"/>
</dbReference>
<evidence type="ECO:0000313" key="4">
    <source>
        <dbReference type="EMBL" id="GBG06399.1"/>
    </source>
</evidence>
<dbReference type="RefSeq" id="WP_108991701.1">
    <property type="nucleotide sequence ID" value="NZ_BDQX01000043.1"/>
</dbReference>
<name>A0A2R5EL83_9BACL</name>